<evidence type="ECO:0000313" key="2">
    <source>
        <dbReference type="EMBL" id="MPM06270.1"/>
    </source>
</evidence>
<dbReference type="SUPFAM" id="SSF55729">
    <property type="entry name" value="Acyl-CoA N-acyltransferases (Nat)"/>
    <property type="match status" value="1"/>
</dbReference>
<dbReference type="InterPro" id="IPR038740">
    <property type="entry name" value="BioF2-like_GNAT_dom"/>
</dbReference>
<protein>
    <recommendedName>
        <fullName evidence="1">BioF2-like acetyltransferase domain-containing protein</fullName>
    </recommendedName>
</protein>
<dbReference type="InterPro" id="IPR016181">
    <property type="entry name" value="Acyl_CoA_acyltransferase"/>
</dbReference>
<sequence length="362" mass="41378">MAEAFALHDLRWRKKMDTSGFTSGESREFFTALLDSGGCRRQALALGLYLGERLVAFQYGFLFGKRALLYKSAHDDLLDIYAPGKMIKREFIRRCLGMGVETVDLGVGYEEYKEEWTDESDSIWHLSFPQGNFPSCLYFFFHSLKGRLRDRIKRNRKIVLFKRNTLGLLRYRLSIEQAKEAFRRKRELIRRHGIFQSLLSPALCRKPVEFICRDMPRSLPMAVCGIRKAALEDAEEIALVMNCLPVDVVKRFYRQQRCFLAGEDRAISCLAWVSAGKNGTLISDFCTDKQFCREEDIVSLLHSIMADLPEKDLTGIRILVSQQSAAPIRAALQKEFPLAISEEEKTAGRRKGRVGSAGLNHT</sequence>
<dbReference type="Gene3D" id="3.40.630.30">
    <property type="match status" value="1"/>
</dbReference>
<name>A0A644WR07_9ZZZZ</name>
<organism evidence="2">
    <name type="scientific">bioreactor metagenome</name>
    <dbReference type="NCBI Taxonomy" id="1076179"/>
    <lineage>
        <taxon>unclassified sequences</taxon>
        <taxon>metagenomes</taxon>
        <taxon>ecological metagenomes</taxon>
    </lineage>
</organism>
<feature type="domain" description="BioF2-like acetyltransferase" evidence="1">
    <location>
        <begin position="2"/>
        <end position="114"/>
    </location>
</feature>
<proteinExistence type="predicted"/>
<gene>
    <name evidence="2" type="ORF">SDC9_52569</name>
</gene>
<dbReference type="Pfam" id="PF13480">
    <property type="entry name" value="Acetyltransf_6"/>
    <property type="match status" value="1"/>
</dbReference>
<reference evidence="2" key="1">
    <citation type="submission" date="2019-08" db="EMBL/GenBank/DDBJ databases">
        <authorList>
            <person name="Kucharzyk K."/>
            <person name="Murdoch R.W."/>
            <person name="Higgins S."/>
            <person name="Loffler F."/>
        </authorList>
    </citation>
    <scope>NUCLEOTIDE SEQUENCE</scope>
</reference>
<comment type="caution">
    <text evidence="2">The sequence shown here is derived from an EMBL/GenBank/DDBJ whole genome shotgun (WGS) entry which is preliminary data.</text>
</comment>
<evidence type="ECO:0000259" key="1">
    <source>
        <dbReference type="Pfam" id="PF13480"/>
    </source>
</evidence>
<accession>A0A644WR07</accession>
<dbReference type="AlphaFoldDB" id="A0A644WR07"/>
<dbReference type="EMBL" id="VSSQ01001214">
    <property type="protein sequence ID" value="MPM06270.1"/>
    <property type="molecule type" value="Genomic_DNA"/>
</dbReference>